<dbReference type="RefSeq" id="WP_135787425.1">
    <property type="nucleotide sequence ID" value="NZ_SRRT01000006.1"/>
</dbReference>
<comment type="similarity">
    <text evidence="1 11">Belongs to the thymidylate kinase family.</text>
</comment>
<dbReference type="CDD" id="cd01672">
    <property type="entry name" value="TMPK"/>
    <property type="match status" value="1"/>
</dbReference>
<feature type="region of interest" description="Disordered" evidence="12">
    <location>
        <begin position="263"/>
        <end position="284"/>
    </location>
</feature>
<evidence type="ECO:0000256" key="2">
    <source>
        <dbReference type="ARBA" id="ARBA00012980"/>
    </source>
</evidence>
<keyword evidence="6 11" id="KW-0547">Nucleotide-binding</keyword>
<feature type="transmembrane region" description="Helical" evidence="13">
    <location>
        <begin position="380"/>
        <end position="399"/>
    </location>
</feature>
<feature type="compositionally biased region" description="Basic and acidic residues" evidence="12">
    <location>
        <begin position="873"/>
        <end position="884"/>
    </location>
</feature>
<evidence type="ECO:0000313" key="15">
    <source>
        <dbReference type="EMBL" id="TGN74866.1"/>
    </source>
</evidence>
<dbReference type="GO" id="GO:0004798">
    <property type="term" value="F:dTMP kinase activity"/>
    <property type="evidence" value="ECO:0007669"/>
    <property type="project" value="UniProtKB-UniRule"/>
</dbReference>
<keyword evidence="16" id="KW-1185">Reference proteome</keyword>
<dbReference type="GO" id="GO:0005829">
    <property type="term" value="C:cytosol"/>
    <property type="evidence" value="ECO:0007669"/>
    <property type="project" value="TreeGrafter"/>
</dbReference>
<keyword evidence="8 11" id="KW-0067">ATP-binding</keyword>
<dbReference type="InterPro" id="IPR018095">
    <property type="entry name" value="Thymidylate_kin_CS"/>
</dbReference>
<feature type="transmembrane region" description="Helical" evidence="13">
    <location>
        <begin position="236"/>
        <end position="257"/>
    </location>
</feature>
<keyword evidence="7 11" id="KW-0418">Kinase</keyword>
<feature type="transmembrane region" description="Helical" evidence="13">
    <location>
        <begin position="204"/>
        <end position="224"/>
    </location>
</feature>
<dbReference type="HAMAP" id="MF_00165">
    <property type="entry name" value="Thymidylate_kinase"/>
    <property type="match status" value="1"/>
</dbReference>
<dbReference type="SUPFAM" id="SSF52540">
    <property type="entry name" value="P-loop containing nucleoside triphosphate hydrolases"/>
    <property type="match status" value="1"/>
</dbReference>
<dbReference type="GO" id="GO:0005524">
    <property type="term" value="F:ATP binding"/>
    <property type="evidence" value="ECO:0007669"/>
    <property type="project" value="UniProtKB-UniRule"/>
</dbReference>
<dbReference type="Proteomes" id="UP000298159">
    <property type="component" value="Unassembled WGS sequence"/>
</dbReference>
<name>A0A4Z1D0D9_9ACTN</name>
<evidence type="ECO:0000256" key="10">
    <source>
        <dbReference type="ARBA" id="ARBA00057735"/>
    </source>
</evidence>
<feature type="compositionally biased region" description="Basic and acidic residues" evidence="12">
    <location>
        <begin position="1007"/>
        <end position="1021"/>
    </location>
</feature>
<dbReference type="SUPFAM" id="SSF103473">
    <property type="entry name" value="MFS general substrate transporter"/>
    <property type="match status" value="1"/>
</dbReference>
<dbReference type="NCBIfam" id="TIGR00041">
    <property type="entry name" value="DTMP_kinase"/>
    <property type="match status" value="1"/>
</dbReference>
<dbReference type="InterPro" id="IPR036259">
    <property type="entry name" value="MFS_trans_sf"/>
</dbReference>
<feature type="transmembrane region" description="Helical" evidence="13">
    <location>
        <begin position="452"/>
        <end position="477"/>
    </location>
</feature>
<sequence>MTRAEQPTAPNPAPDDALVADSRERAVRSLLRRPDLRRLWSAQLVSGVGDALALLVLVVLVLQAAVTQGSFGGGYRGAAFAVATVFGARVLATVLFGAVLLGPLTTLTAPDGPLDRRWTMVGADGARAALLIVAPLWIDWTPGNALTVLLATAFVTGIAERLWTVCRESAAPALLPAPPPEGASVRPLPDHLDALRRLSLRTGFVALPLAAAALVTASLFNNLLGTGIAWFDQHHAALAAYVAAGLFAASVSVLTALKLPGTRTPRPRSPLEGLRRPRSGSGVDKGRTGAVLPLVVACAAVAGAISAAVAVCVLHASDLGGGPVLYGLLVLGLTGGVGVGIRTAPALLPSLSRRRLLALAIALTGIALLAAGLVPDVTTVLLILTLAGVGAGISANTGHALLDQETEDSRRTRITEHLHAVVRVFMALGALIAPVVAGLIGRHRLENGRFVFAHGGASFTLMLVGALLLPVAVLVLAKVDDRSGIPLRQDIKDALLGGDDPVTAPAGNGFFISLEGGDGAGKSTQAEALAEWIRAKGHEVVLTREPGATPVGKRLRSILLDVSEAGLSHRAEALLYAADRAEHVDTVVRPALERGAVVISDRYIDSSVAYQGAGRDLSPTEIARINRWATGGLVPHLTVLLDVPPEVARERFTEAPDRLESEPAEFHARVRAGFLTLAAADPGRYLVVDAGQESEGVTSVIRHRLDTVLPLSEAEIKAQEEARKQAEEEARRKAEAEAARKAEEERVARERAEQLARLRAEEEERKRRELEEAQRREAERQEEEARRRAEEAHRRAEEERQRLLTEEKARAEEEARRRAEEERRRKQAEEEARQRAEAEALRLEKQRKAEDALLRAEEARRRAAEAAAAADTAARKPSERERAVPDAPAPRAGDDTAVLRPVRDGGSEAEVTAELPQPPAPQGAADETALLPKFSDRDADETAVLPPVSPAEETAVLPPVRDDAEDRTREIPQLGADGKPRRPRPDWAEETPLDDLPSLADELLGSYDEHDERDRHDDGGRRGRGRRS</sequence>
<dbReference type="InterPro" id="IPR027417">
    <property type="entry name" value="P-loop_NTPase"/>
</dbReference>
<evidence type="ECO:0000313" key="16">
    <source>
        <dbReference type="Proteomes" id="UP000298159"/>
    </source>
</evidence>
<evidence type="ECO:0000256" key="4">
    <source>
        <dbReference type="ARBA" id="ARBA00022679"/>
    </source>
</evidence>
<dbReference type="PANTHER" id="PTHR10344">
    <property type="entry name" value="THYMIDYLATE KINASE"/>
    <property type="match status" value="1"/>
</dbReference>
<evidence type="ECO:0000256" key="11">
    <source>
        <dbReference type="HAMAP-Rule" id="MF_00165"/>
    </source>
</evidence>
<organism evidence="15 16">
    <name type="scientific">Streptomyces bauhiniae</name>
    <dbReference type="NCBI Taxonomy" id="2340725"/>
    <lineage>
        <taxon>Bacteria</taxon>
        <taxon>Bacillati</taxon>
        <taxon>Actinomycetota</taxon>
        <taxon>Actinomycetes</taxon>
        <taxon>Kitasatosporales</taxon>
        <taxon>Streptomycetaceae</taxon>
        <taxon>Streptomyces</taxon>
    </lineage>
</organism>
<evidence type="ECO:0000259" key="14">
    <source>
        <dbReference type="Pfam" id="PF02223"/>
    </source>
</evidence>
<feature type="transmembrane region" description="Helical" evidence="13">
    <location>
        <begin position="420"/>
        <end position="440"/>
    </location>
</feature>
<dbReference type="Gene3D" id="1.20.1250.20">
    <property type="entry name" value="MFS general substrate transporter like domains"/>
    <property type="match status" value="1"/>
</dbReference>
<feature type="transmembrane region" description="Helical" evidence="13">
    <location>
        <begin position="39"/>
        <end position="66"/>
    </location>
</feature>
<evidence type="ECO:0000256" key="7">
    <source>
        <dbReference type="ARBA" id="ARBA00022777"/>
    </source>
</evidence>
<dbReference type="EC" id="2.7.4.9" evidence="2 11"/>
<evidence type="ECO:0000256" key="13">
    <source>
        <dbReference type="SAM" id="Phobius"/>
    </source>
</evidence>
<dbReference type="GO" id="GO:0006233">
    <property type="term" value="P:dTDP biosynthetic process"/>
    <property type="evidence" value="ECO:0007669"/>
    <property type="project" value="InterPro"/>
</dbReference>
<evidence type="ECO:0000256" key="6">
    <source>
        <dbReference type="ARBA" id="ARBA00022741"/>
    </source>
</evidence>
<dbReference type="PANTHER" id="PTHR10344:SF4">
    <property type="entry name" value="UMP-CMP KINASE 2, MITOCHONDRIAL"/>
    <property type="match status" value="1"/>
</dbReference>
<feature type="compositionally biased region" description="Basic and acidic residues" evidence="12">
    <location>
        <begin position="960"/>
        <end position="970"/>
    </location>
</feature>
<dbReference type="FunFam" id="3.40.50.300:FF:000225">
    <property type="entry name" value="Thymidylate kinase"/>
    <property type="match status" value="1"/>
</dbReference>
<dbReference type="InterPro" id="IPR018094">
    <property type="entry name" value="Thymidylate_kinase"/>
</dbReference>
<gene>
    <name evidence="11" type="primary">tmk</name>
    <name evidence="15" type="ORF">E5083_22165</name>
</gene>
<proteinExistence type="inferred from homology"/>
<comment type="function">
    <text evidence="10 11">Phosphorylation of dTMP to form dTDP in both de novo and salvage pathways of dTTP synthesis.</text>
</comment>
<keyword evidence="4 11" id="KW-0808">Transferase</keyword>
<keyword evidence="13" id="KW-0812">Transmembrane</keyword>
<feature type="transmembrane region" description="Helical" evidence="13">
    <location>
        <begin position="323"/>
        <end position="344"/>
    </location>
</feature>
<evidence type="ECO:0000256" key="9">
    <source>
        <dbReference type="ARBA" id="ARBA00048743"/>
    </source>
</evidence>
<feature type="compositionally biased region" description="Basic and acidic residues" evidence="12">
    <location>
        <begin position="978"/>
        <end position="987"/>
    </location>
</feature>
<feature type="transmembrane region" description="Helical" evidence="13">
    <location>
        <begin position="291"/>
        <end position="317"/>
    </location>
</feature>
<keyword evidence="5 11" id="KW-0545">Nucleotide biosynthesis</keyword>
<feature type="compositionally biased region" description="Basic and acidic residues" evidence="12">
    <location>
        <begin position="761"/>
        <end position="864"/>
    </location>
</feature>
<reference evidence="15 16" key="1">
    <citation type="submission" date="2019-04" db="EMBL/GenBank/DDBJ databases">
        <title>Streptomyces sp. nov. Bv016 isolated from bark of Buahinia variegata.</title>
        <authorList>
            <person name="Kanchanasin P."/>
            <person name="Tanasupawat S."/>
            <person name="Yuki M."/>
            <person name="Kudo T."/>
        </authorList>
    </citation>
    <scope>NUCLEOTIDE SEQUENCE [LARGE SCALE GENOMIC DNA]</scope>
    <source>
        <strain evidence="15 16">Bv016</strain>
    </source>
</reference>
<keyword evidence="13" id="KW-0472">Membrane</keyword>
<evidence type="ECO:0000256" key="8">
    <source>
        <dbReference type="ARBA" id="ARBA00022840"/>
    </source>
</evidence>
<protein>
    <recommendedName>
        <fullName evidence="3 11">Thymidylate kinase</fullName>
        <ecNumber evidence="2 11">2.7.4.9</ecNumber>
    </recommendedName>
    <alternativeName>
        <fullName evidence="11">dTMP kinase</fullName>
    </alternativeName>
</protein>
<evidence type="ECO:0000256" key="5">
    <source>
        <dbReference type="ARBA" id="ARBA00022727"/>
    </source>
</evidence>
<feature type="region of interest" description="Disordered" evidence="12">
    <location>
        <begin position="761"/>
        <end position="1028"/>
    </location>
</feature>
<dbReference type="GO" id="GO:0006235">
    <property type="term" value="P:dTTP biosynthetic process"/>
    <property type="evidence" value="ECO:0007669"/>
    <property type="project" value="UniProtKB-UniRule"/>
</dbReference>
<dbReference type="EMBL" id="SRRT01000006">
    <property type="protein sequence ID" value="TGN74866.1"/>
    <property type="molecule type" value="Genomic_DNA"/>
</dbReference>
<comment type="caution">
    <text evidence="15">The sequence shown here is derived from an EMBL/GenBank/DDBJ whole genome shotgun (WGS) entry which is preliminary data.</text>
</comment>
<dbReference type="Pfam" id="PF02223">
    <property type="entry name" value="Thymidylate_kin"/>
    <property type="match status" value="1"/>
</dbReference>
<dbReference type="GeneID" id="95450293"/>
<comment type="catalytic activity">
    <reaction evidence="9 11">
        <text>dTMP + ATP = dTDP + ADP</text>
        <dbReference type="Rhea" id="RHEA:13517"/>
        <dbReference type="ChEBI" id="CHEBI:30616"/>
        <dbReference type="ChEBI" id="CHEBI:58369"/>
        <dbReference type="ChEBI" id="CHEBI:63528"/>
        <dbReference type="ChEBI" id="CHEBI:456216"/>
        <dbReference type="EC" id="2.7.4.9"/>
    </reaction>
</comment>
<dbReference type="InterPro" id="IPR039430">
    <property type="entry name" value="Thymidylate_kin-like_dom"/>
</dbReference>
<evidence type="ECO:0000256" key="1">
    <source>
        <dbReference type="ARBA" id="ARBA00009776"/>
    </source>
</evidence>
<keyword evidence="13" id="KW-1133">Transmembrane helix</keyword>
<dbReference type="PROSITE" id="PS01331">
    <property type="entry name" value="THYMIDYLATE_KINASE"/>
    <property type="match status" value="1"/>
</dbReference>
<evidence type="ECO:0000256" key="12">
    <source>
        <dbReference type="SAM" id="MobiDB-lite"/>
    </source>
</evidence>
<dbReference type="AlphaFoldDB" id="A0A4Z1D0D9"/>
<evidence type="ECO:0000256" key="3">
    <source>
        <dbReference type="ARBA" id="ARBA00017144"/>
    </source>
</evidence>
<accession>A0A4Z1D0D9</accession>
<feature type="transmembrane region" description="Helical" evidence="13">
    <location>
        <begin position="78"/>
        <end position="106"/>
    </location>
</feature>
<feature type="binding site" evidence="11">
    <location>
        <begin position="516"/>
        <end position="523"/>
    </location>
    <ligand>
        <name>ATP</name>
        <dbReference type="ChEBI" id="CHEBI:30616"/>
    </ligand>
</feature>
<feature type="domain" description="Thymidylate kinase-like" evidence="14">
    <location>
        <begin position="514"/>
        <end position="699"/>
    </location>
</feature>
<dbReference type="GO" id="GO:0006227">
    <property type="term" value="P:dUDP biosynthetic process"/>
    <property type="evidence" value="ECO:0007669"/>
    <property type="project" value="TreeGrafter"/>
</dbReference>
<dbReference type="Gene3D" id="3.40.50.300">
    <property type="entry name" value="P-loop containing nucleotide triphosphate hydrolases"/>
    <property type="match status" value="1"/>
</dbReference>
<feature type="transmembrane region" description="Helical" evidence="13">
    <location>
        <begin position="356"/>
        <end position="374"/>
    </location>
</feature>